<organism evidence="1 2">
    <name type="scientific">Opisthorchis felineus</name>
    <dbReference type="NCBI Taxonomy" id="147828"/>
    <lineage>
        <taxon>Eukaryota</taxon>
        <taxon>Metazoa</taxon>
        <taxon>Spiralia</taxon>
        <taxon>Lophotrochozoa</taxon>
        <taxon>Platyhelminthes</taxon>
        <taxon>Trematoda</taxon>
        <taxon>Digenea</taxon>
        <taxon>Opisthorchiida</taxon>
        <taxon>Opisthorchiata</taxon>
        <taxon>Opisthorchiidae</taxon>
        <taxon>Opisthorchis</taxon>
    </lineage>
</organism>
<reference evidence="1 2" key="1">
    <citation type="journal article" date="2019" name="BMC Genomics">
        <title>New insights from Opisthorchis felineus genome: update on genomics of the epidemiologically important liver flukes.</title>
        <authorList>
            <person name="Ershov N.I."/>
            <person name="Mordvinov V.A."/>
            <person name="Prokhortchouk E.B."/>
            <person name="Pakharukova M.Y."/>
            <person name="Gunbin K.V."/>
            <person name="Ustyantsev K."/>
            <person name="Genaev M.A."/>
            <person name="Blinov A.G."/>
            <person name="Mazur A."/>
            <person name="Boulygina E."/>
            <person name="Tsygankova S."/>
            <person name="Khrameeva E."/>
            <person name="Chekanov N."/>
            <person name="Fan G."/>
            <person name="Xiao A."/>
            <person name="Zhang H."/>
            <person name="Xu X."/>
            <person name="Yang H."/>
            <person name="Solovyev V."/>
            <person name="Lee S.M."/>
            <person name="Liu X."/>
            <person name="Afonnikov D.A."/>
            <person name="Skryabin K.G."/>
        </authorList>
    </citation>
    <scope>NUCLEOTIDE SEQUENCE [LARGE SCALE GENOMIC DNA]</scope>
    <source>
        <strain evidence="1">AK-0245</strain>
        <tissue evidence="1">Whole organism</tissue>
    </source>
</reference>
<evidence type="ECO:0000313" key="2">
    <source>
        <dbReference type="Proteomes" id="UP000308267"/>
    </source>
</evidence>
<dbReference type="AlphaFoldDB" id="A0A4S2MEB6"/>
<evidence type="ECO:0000313" key="1">
    <source>
        <dbReference type="EMBL" id="TGZ75060.1"/>
    </source>
</evidence>
<keyword evidence="2" id="KW-1185">Reference proteome</keyword>
<proteinExistence type="predicted"/>
<sequence length="178" mass="19856">MERKTDQFLCVCPFWLKFQGTELASGLKRARDSKDRLTKPSNILRGSHLGLLVHPKLSPLSFIGMLPKGITLIGGTWKSVTDFLRSSPPFTEAAVVPYVTASEEHLMERWKNLLEECQSGTALPLDVSGLISSLLQVVILFIDCDTRLSLIRAVANQIFIWSASFSVCVTLELCRMML</sequence>
<name>A0A4S2MEB6_OPIFE</name>
<dbReference type="EMBL" id="SJOL01001170">
    <property type="protein sequence ID" value="TGZ75060.1"/>
    <property type="molecule type" value="Genomic_DNA"/>
</dbReference>
<comment type="caution">
    <text evidence="1">The sequence shown here is derived from an EMBL/GenBank/DDBJ whole genome shotgun (WGS) entry which is preliminary data.</text>
</comment>
<gene>
    <name evidence="1" type="ORF">CRM22_000594</name>
</gene>
<protein>
    <submittedName>
        <fullName evidence="1">Uncharacterized protein</fullName>
    </submittedName>
</protein>
<accession>A0A4S2MEB6</accession>
<dbReference type="Proteomes" id="UP000308267">
    <property type="component" value="Unassembled WGS sequence"/>
</dbReference>